<comment type="caution">
    <text evidence="3">The sequence shown here is derived from an EMBL/GenBank/DDBJ whole genome shotgun (WGS) entry which is preliminary data.</text>
</comment>
<dbReference type="PANTHER" id="PTHR33744:SF1">
    <property type="entry name" value="DNA-BINDING TRANSCRIPTIONAL ACTIVATOR ADER"/>
    <property type="match status" value="1"/>
</dbReference>
<dbReference type="InterPro" id="IPR042070">
    <property type="entry name" value="PucR_C-HTH_sf"/>
</dbReference>
<reference evidence="3 4" key="1">
    <citation type="submission" date="2017-10" db="EMBL/GenBank/DDBJ databases">
        <title>Bacillus sp. nov., a halophilic bacterium isolated from a Keqin Lake.</title>
        <authorList>
            <person name="Wang H."/>
        </authorList>
    </citation>
    <scope>NUCLEOTIDE SEQUENCE [LARGE SCALE GENOMIC DNA]</scope>
    <source>
        <strain evidence="3 4">KCTC 13187</strain>
    </source>
</reference>
<dbReference type="Gene3D" id="1.10.10.2840">
    <property type="entry name" value="PucR C-terminal helix-turn-helix domain"/>
    <property type="match status" value="1"/>
</dbReference>
<evidence type="ECO:0000313" key="4">
    <source>
        <dbReference type="Proteomes" id="UP000281498"/>
    </source>
</evidence>
<dbReference type="AlphaFoldDB" id="A0A3A9K7P7"/>
<feature type="domain" description="PucR C-terminal helix-turn-helix" evidence="2">
    <location>
        <begin position="460"/>
        <end position="517"/>
    </location>
</feature>
<dbReference type="OrthoDB" id="143422at2"/>
<gene>
    <name evidence="3" type="ORF">CR203_07120</name>
</gene>
<dbReference type="Pfam" id="PF13556">
    <property type="entry name" value="HTH_30"/>
    <property type="match status" value="1"/>
</dbReference>
<name>A0A3A9K7P7_9BACI</name>
<evidence type="ECO:0000313" key="3">
    <source>
        <dbReference type="EMBL" id="RKL68249.1"/>
    </source>
</evidence>
<dbReference type="Pfam" id="PF07905">
    <property type="entry name" value="PucR"/>
    <property type="match status" value="1"/>
</dbReference>
<accession>A0A3A9K7P7</accession>
<dbReference type="Proteomes" id="UP000281498">
    <property type="component" value="Unassembled WGS sequence"/>
</dbReference>
<dbReference type="InterPro" id="IPR025736">
    <property type="entry name" value="PucR_C-HTH_dom"/>
</dbReference>
<feature type="domain" description="Purine catabolism PurC-like" evidence="1">
    <location>
        <begin position="9"/>
        <end position="128"/>
    </location>
</feature>
<organism evidence="3 4">
    <name type="scientific">Salipaludibacillus neizhouensis</name>
    <dbReference type="NCBI Taxonomy" id="885475"/>
    <lineage>
        <taxon>Bacteria</taxon>
        <taxon>Bacillati</taxon>
        <taxon>Bacillota</taxon>
        <taxon>Bacilli</taxon>
        <taxon>Bacillales</taxon>
        <taxon>Bacillaceae</taxon>
    </lineage>
</organism>
<keyword evidence="4" id="KW-1185">Reference proteome</keyword>
<protein>
    <submittedName>
        <fullName evidence="3">PucR family transcriptional regulator</fullName>
    </submittedName>
</protein>
<sequence>MQSMLTIGDILDRKYFSNIEVVAGATGLGRQVKWVHVVEVIKIKSLLNGNELILTTGLGWKTDEALFMSLLKQLIECNASGLCIEMGTSTSSIPQEIVDYANTHHFPIIIFHEEVPFVEITQDIHSLLINKQYQMISDLENYTQQLNKKMLEIDHYEEILTFFHRYLDVQIIAKFNMNDIKFIPELGREERERLLLKINRTEETNEYSVAKQPVQLLGNQYAEIIIFADTRELSEYDYLLLDRTATALAQHLLRDLLVEEKKRMEETEWMLDWLDGEHSEEEIREYLSYHQADIDAKDGVVCVCRLSKGQIKNMDSTYFKLVFRTIFEQYGFSTYSTEVRNQLIFIFVNQRESINWRERMEKGFMRFKTNHSTKLDMSSISFGVGKFVGSLKEIHKSYQAAKETLLLQHTLPESNRRLFYDDLHIYHIISLINKHGDLPEMVMNHLTPVIEYDKKNNGTLLYTLKTYLACNGSKQETAKKLYVVRQTLYHRIDKLEKLLGEDFMSPEKRLVMELMLVAHDYLVNQETKKSVE</sequence>
<dbReference type="EMBL" id="PDOE01000002">
    <property type="protein sequence ID" value="RKL68249.1"/>
    <property type="molecule type" value="Genomic_DNA"/>
</dbReference>
<dbReference type="PANTHER" id="PTHR33744">
    <property type="entry name" value="CARBOHYDRATE DIACID REGULATOR"/>
    <property type="match status" value="1"/>
</dbReference>
<dbReference type="RefSeq" id="WP_110938588.1">
    <property type="nucleotide sequence ID" value="NZ_KZ614147.1"/>
</dbReference>
<dbReference type="InterPro" id="IPR051448">
    <property type="entry name" value="CdaR-like_regulators"/>
</dbReference>
<dbReference type="InterPro" id="IPR012914">
    <property type="entry name" value="PucR_dom"/>
</dbReference>
<proteinExistence type="predicted"/>
<evidence type="ECO:0000259" key="2">
    <source>
        <dbReference type="Pfam" id="PF13556"/>
    </source>
</evidence>
<evidence type="ECO:0000259" key="1">
    <source>
        <dbReference type="Pfam" id="PF07905"/>
    </source>
</evidence>